<name>A0A4Y2JEQ5_ARAVE</name>
<dbReference type="EMBL" id="BGPR01003399">
    <property type="protein sequence ID" value="GBM87656.1"/>
    <property type="molecule type" value="Genomic_DNA"/>
</dbReference>
<evidence type="ECO:0000313" key="2">
    <source>
        <dbReference type="EMBL" id="GBM87656.1"/>
    </source>
</evidence>
<evidence type="ECO:0000313" key="3">
    <source>
        <dbReference type="Proteomes" id="UP000499080"/>
    </source>
</evidence>
<accession>A0A4Y2JEQ5</accession>
<dbReference type="AlphaFoldDB" id="A0A4Y2JEQ5"/>
<organism evidence="2 3">
    <name type="scientific">Araneus ventricosus</name>
    <name type="common">Orbweaver spider</name>
    <name type="synonym">Epeira ventricosa</name>
    <dbReference type="NCBI Taxonomy" id="182803"/>
    <lineage>
        <taxon>Eukaryota</taxon>
        <taxon>Metazoa</taxon>
        <taxon>Ecdysozoa</taxon>
        <taxon>Arthropoda</taxon>
        <taxon>Chelicerata</taxon>
        <taxon>Arachnida</taxon>
        <taxon>Araneae</taxon>
        <taxon>Araneomorphae</taxon>
        <taxon>Entelegynae</taxon>
        <taxon>Araneoidea</taxon>
        <taxon>Araneidae</taxon>
        <taxon>Araneus</taxon>
    </lineage>
</organism>
<feature type="region of interest" description="Disordered" evidence="1">
    <location>
        <begin position="1"/>
        <end position="27"/>
    </location>
</feature>
<reference evidence="2 3" key="1">
    <citation type="journal article" date="2019" name="Sci. Rep.">
        <title>Orb-weaving spider Araneus ventricosus genome elucidates the spidroin gene catalogue.</title>
        <authorList>
            <person name="Kono N."/>
            <person name="Nakamura H."/>
            <person name="Ohtoshi R."/>
            <person name="Moran D.A.P."/>
            <person name="Shinohara A."/>
            <person name="Yoshida Y."/>
            <person name="Fujiwara M."/>
            <person name="Mori M."/>
            <person name="Tomita M."/>
            <person name="Arakawa K."/>
        </authorList>
    </citation>
    <scope>NUCLEOTIDE SEQUENCE [LARGE SCALE GENOMIC DNA]</scope>
</reference>
<sequence>MRAHRTTSASASPRSLTTDGRYTPGRQQLKAISPPLSFGNKFRGIFSSAPLNGTQVKPLNPTFRNSLSSFFFQAGGADVLQWRGDGGSKGYRIPGRQSLGTPRNQKHWYIYITS</sequence>
<keyword evidence="3" id="KW-1185">Reference proteome</keyword>
<comment type="caution">
    <text evidence="2">The sequence shown here is derived from an EMBL/GenBank/DDBJ whole genome shotgun (WGS) entry which is preliminary data.</text>
</comment>
<gene>
    <name evidence="2" type="ORF">AVEN_97246_1</name>
</gene>
<evidence type="ECO:0000256" key="1">
    <source>
        <dbReference type="SAM" id="MobiDB-lite"/>
    </source>
</evidence>
<protein>
    <submittedName>
        <fullName evidence="2">Uncharacterized protein</fullName>
    </submittedName>
</protein>
<dbReference type="Proteomes" id="UP000499080">
    <property type="component" value="Unassembled WGS sequence"/>
</dbReference>
<proteinExistence type="predicted"/>
<feature type="compositionally biased region" description="Polar residues" evidence="1">
    <location>
        <begin position="1"/>
        <end position="20"/>
    </location>
</feature>